<comment type="similarity">
    <text evidence="2 10">Belongs to the ATPase g subunit family.</text>
</comment>
<evidence type="ECO:0000256" key="6">
    <source>
        <dbReference type="ARBA" id="ARBA00023065"/>
    </source>
</evidence>
<keyword evidence="3 10" id="KW-0813">Transport</keyword>
<evidence type="ECO:0000256" key="3">
    <source>
        <dbReference type="ARBA" id="ARBA00022448"/>
    </source>
</evidence>
<dbReference type="FunCoup" id="A0A6P8YX85">
    <property type="interactions" value="347"/>
</dbReference>
<dbReference type="InterPro" id="IPR016702">
    <property type="entry name" value="ATP5MG_metazoa"/>
</dbReference>
<evidence type="ECO:0000256" key="1">
    <source>
        <dbReference type="ARBA" id="ARBA00004325"/>
    </source>
</evidence>
<organism evidence="12">
    <name type="scientific">Thrips palmi</name>
    <name type="common">Melon thrips</name>
    <dbReference type="NCBI Taxonomy" id="161013"/>
    <lineage>
        <taxon>Eukaryota</taxon>
        <taxon>Metazoa</taxon>
        <taxon>Ecdysozoa</taxon>
        <taxon>Arthropoda</taxon>
        <taxon>Hexapoda</taxon>
        <taxon>Insecta</taxon>
        <taxon>Pterygota</taxon>
        <taxon>Neoptera</taxon>
        <taxon>Paraneoptera</taxon>
        <taxon>Thysanoptera</taxon>
        <taxon>Terebrantia</taxon>
        <taxon>Thripoidea</taxon>
        <taxon>Thripidae</taxon>
        <taxon>Thrips</taxon>
    </lineage>
</organism>
<name>A0A6P8YX85_THRPL</name>
<dbReference type="GeneID" id="117645680"/>
<keyword evidence="6 10" id="KW-0406">Ion transport</keyword>
<keyword evidence="7 10" id="KW-0496">Mitochondrion</keyword>
<evidence type="ECO:0000256" key="7">
    <source>
        <dbReference type="ARBA" id="ARBA00023128"/>
    </source>
</evidence>
<evidence type="ECO:0000256" key="10">
    <source>
        <dbReference type="PIRNR" id="PIRNR017835"/>
    </source>
</evidence>
<comment type="subcellular location">
    <subcellularLocation>
        <location evidence="1">Mitochondrion membrane</location>
    </subcellularLocation>
</comment>
<dbReference type="PIRSF" id="PIRSF017835">
    <property type="entry name" value="ATP-synth_g_mitoch_animal"/>
    <property type="match status" value="1"/>
</dbReference>
<evidence type="ECO:0000256" key="9">
    <source>
        <dbReference type="ARBA" id="ARBA00023310"/>
    </source>
</evidence>
<evidence type="ECO:0000256" key="8">
    <source>
        <dbReference type="ARBA" id="ARBA00023136"/>
    </source>
</evidence>
<dbReference type="RefSeq" id="XP_034241886.1">
    <property type="nucleotide sequence ID" value="XM_034385995.1"/>
</dbReference>
<evidence type="ECO:0000256" key="4">
    <source>
        <dbReference type="ARBA" id="ARBA00022547"/>
    </source>
</evidence>
<evidence type="ECO:0000313" key="12">
    <source>
        <dbReference type="RefSeq" id="XP_034241886.1"/>
    </source>
</evidence>
<dbReference type="GO" id="GO:0015078">
    <property type="term" value="F:proton transmembrane transporter activity"/>
    <property type="evidence" value="ECO:0007669"/>
    <property type="project" value="UniProtKB-UniRule"/>
</dbReference>
<dbReference type="Pfam" id="PF04718">
    <property type="entry name" value="ATP-synt_G"/>
    <property type="match status" value="1"/>
</dbReference>
<sequence length="97" mass="10738">MAALLKSAVATARPVVEKNLKIALHYAKAELTPPKPNELGQVAKGVNNILTSFRTGRYKQLTVKEAWLNVLVAAEVGCWFFIGECIGRRHIIGYYIP</sequence>
<keyword evidence="9 10" id="KW-0066">ATP synthesis</keyword>
<dbReference type="Proteomes" id="UP000515158">
    <property type="component" value="Unplaced"/>
</dbReference>
<dbReference type="KEGG" id="tpal:117645680"/>
<evidence type="ECO:0000256" key="2">
    <source>
        <dbReference type="ARBA" id="ARBA00005699"/>
    </source>
</evidence>
<dbReference type="InParanoid" id="A0A6P8YX85"/>
<accession>A0A6P8YX85</accession>
<keyword evidence="4 10" id="KW-0138">CF(0)</keyword>
<dbReference type="GO" id="GO:0015986">
    <property type="term" value="P:proton motive force-driven ATP synthesis"/>
    <property type="evidence" value="ECO:0007669"/>
    <property type="project" value="UniProtKB-UniRule"/>
</dbReference>
<keyword evidence="5 10" id="KW-0375">Hydrogen ion transport</keyword>
<reference evidence="12" key="1">
    <citation type="submission" date="2025-08" db="UniProtKB">
        <authorList>
            <consortium name="RefSeq"/>
        </authorList>
    </citation>
    <scope>IDENTIFICATION</scope>
    <source>
        <tissue evidence="12">Total insect</tissue>
    </source>
</reference>
<dbReference type="AlphaFoldDB" id="A0A6P8YX85"/>
<evidence type="ECO:0000313" key="11">
    <source>
        <dbReference type="Proteomes" id="UP000515158"/>
    </source>
</evidence>
<dbReference type="InterPro" id="IPR006808">
    <property type="entry name" value="ATP_synth_F0_gsu_mt"/>
</dbReference>
<proteinExistence type="inferred from homology"/>
<dbReference type="OrthoDB" id="437at2759"/>
<dbReference type="GO" id="GO:0045259">
    <property type="term" value="C:proton-transporting ATP synthase complex"/>
    <property type="evidence" value="ECO:0007669"/>
    <property type="project" value="UniProtKB-UniRule"/>
</dbReference>
<keyword evidence="8 10" id="KW-0472">Membrane</keyword>
<dbReference type="GO" id="GO:0031966">
    <property type="term" value="C:mitochondrial membrane"/>
    <property type="evidence" value="ECO:0007669"/>
    <property type="project" value="UniProtKB-SubCell"/>
</dbReference>
<protein>
    <recommendedName>
        <fullName evidence="10">ATP synthase subunit g</fullName>
        <shortName evidence="10">ATPase subunit g</shortName>
    </recommendedName>
</protein>
<gene>
    <name evidence="12" type="primary">LOC117645680</name>
</gene>
<keyword evidence="11" id="KW-1185">Reference proteome</keyword>
<evidence type="ECO:0000256" key="5">
    <source>
        <dbReference type="ARBA" id="ARBA00022781"/>
    </source>
</evidence>
<dbReference type="PANTHER" id="PTHR12386">
    <property type="entry name" value="ATP SYNTHASE SUBUNIT"/>
    <property type="match status" value="1"/>
</dbReference>